<dbReference type="EMBL" id="MU002138">
    <property type="protein sequence ID" value="KAF2789423.1"/>
    <property type="molecule type" value="Genomic_DNA"/>
</dbReference>
<feature type="compositionally biased region" description="Basic and acidic residues" evidence="1">
    <location>
        <begin position="36"/>
        <end position="54"/>
    </location>
</feature>
<feature type="compositionally biased region" description="Polar residues" evidence="1">
    <location>
        <begin position="59"/>
        <end position="68"/>
    </location>
</feature>
<evidence type="ECO:0000256" key="1">
    <source>
        <dbReference type="SAM" id="MobiDB-lite"/>
    </source>
</evidence>
<reference evidence="2" key="1">
    <citation type="journal article" date="2020" name="Stud. Mycol.">
        <title>101 Dothideomycetes genomes: a test case for predicting lifestyles and emergence of pathogens.</title>
        <authorList>
            <person name="Haridas S."/>
            <person name="Albert R."/>
            <person name="Binder M."/>
            <person name="Bloem J."/>
            <person name="Labutti K."/>
            <person name="Salamov A."/>
            <person name="Andreopoulos B."/>
            <person name="Baker S."/>
            <person name="Barry K."/>
            <person name="Bills G."/>
            <person name="Bluhm B."/>
            <person name="Cannon C."/>
            <person name="Castanera R."/>
            <person name="Culley D."/>
            <person name="Daum C."/>
            <person name="Ezra D."/>
            <person name="Gonzalez J."/>
            <person name="Henrissat B."/>
            <person name="Kuo A."/>
            <person name="Liang C."/>
            <person name="Lipzen A."/>
            <person name="Lutzoni F."/>
            <person name="Magnuson J."/>
            <person name="Mondo S."/>
            <person name="Nolan M."/>
            <person name="Ohm R."/>
            <person name="Pangilinan J."/>
            <person name="Park H.-J."/>
            <person name="Ramirez L."/>
            <person name="Alfaro M."/>
            <person name="Sun H."/>
            <person name="Tritt A."/>
            <person name="Yoshinaga Y."/>
            <person name="Zwiers L.-H."/>
            <person name="Turgeon B."/>
            <person name="Goodwin S."/>
            <person name="Spatafora J."/>
            <person name="Crous P."/>
            <person name="Grigoriev I."/>
        </authorList>
    </citation>
    <scope>NUCLEOTIDE SEQUENCE</scope>
    <source>
        <strain evidence="2">CBS 109.77</strain>
    </source>
</reference>
<feature type="compositionally biased region" description="Low complexity" evidence="1">
    <location>
        <begin position="1"/>
        <end position="15"/>
    </location>
</feature>
<evidence type="ECO:0000313" key="3">
    <source>
        <dbReference type="Proteomes" id="UP000799757"/>
    </source>
</evidence>
<evidence type="ECO:0000313" key="2">
    <source>
        <dbReference type="EMBL" id="KAF2789423.1"/>
    </source>
</evidence>
<keyword evidence="3" id="KW-1185">Reference proteome</keyword>
<accession>A0A6A6WZW4</accession>
<feature type="compositionally biased region" description="Basic and acidic residues" evidence="1">
    <location>
        <begin position="81"/>
        <end position="91"/>
    </location>
</feature>
<proteinExistence type="predicted"/>
<dbReference type="AlphaFoldDB" id="A0A6A6WZW4"/>
<name>A0A6A6WZW4_9PLEO</name>
<gene>
    <name evidence="2" type="ORF">K505DRAFT_328248</name>
</gene>
<organism evidence="2 3">
    <name type="scientific">Melanomma pulvis-pyrius CBS 109.77</name>
    <dbReference type="NCBI Taxonomy" id="1314802"/>
    <lineage>
        <taxon>Eukaryota</taxon>
        <taxon>Fungi</taxon>
        <taxon>Dikarya</taxon>
        <taxon>Ascomycota</taxon>
        <taxon>Pezizomycotina</taxon>
        <taxon>Dothideomycetes</taxon>
        <taxon>Pleosporomycetidae</taxon>
        <taxon>Pleosporales</taxon>
        <taxon>Melanommataceae</taxon>
        <taxon>Melanomma</taxon>
    </lineage>
</organism>
<feature type="region of interest" description="Disordered" evidence="1">
    <location>
        <begin position="1"/>
        <end position="110"/>
    </location>
</feature>
<sequence length="110" mass="12383">MFSKGSTSSNSHESSPPVLLADARTKDTSTSTLRKRAGDQERAQRAAEERDVRGDVAQTRLQRTTANKPNYVKRAVRMRNRTKEGAKKKVELQPTAQFDADESTQHRHCN</sequence>
<protein>
    <submittedName>
        <fullName evidence="2">Uncharacterized protein</fullName>
    </submittedName>
</protein>
<dbReference type="Proteomes" id="UP000799757">
    <property type="component" value="Unassembled WGS sequence"/>
</dbReference>